<comment type="similarity">
    <text evidence="1">Belongs to the ABC transporter superfamily.</text>
</comment>
<dbReference type="InterPro" id="IPR003593">
    <property type="entry name" value="AAA+_ATPase"/>
</dbReference>
<dbReference type="Gene3D" id="3.40.50.300">
    <property type="entry name" value="P-loop containing nucleotide triphosphate hydrolases"/>
    <property type="match status" value="1"/>
</dbReference>
<evidence type="ECO:0000256" key="2">
    <source>
        <dbReference type="ARBA" id="ARBA00022448"/>
    </source>
</evidence>
<dbReference type="STRING" id="82801.SAMN04488506_2121"/>
<reference evidence="6 7" key="1">
    <citation type="submission" date="2016-10" db="EMBL/GenBank/DDBJ databases">
        <authorList>
            <person name="de Groot N.N."/>
        </authorList>
    </citation>
    <scope>NUCLEOTIDE SEQUENCE [LARGE SCALE GENOMIC DNA]</scope>
    <source>
        <strain evidence="6 7">DSM 20581</strain>
    </source>
</reference>
<evidence type="ECO:0000313" key="6">
    <source>
        <dbReference type="EMBL" id="SFQ45201.1"/>
    </source>
</evidence>
<dbReference type="CDD" id="cd03235">
    <property type="entry name" value="ABC_Metallic_Cations"/>
    <property type="match status" value="1"/>
</dbReference>
<accession>A0A1I5YLV2</accession>
<keyword evidence="4 6" id="KW-0067">ATP-binding</keyword>
<protein>
    <submittedName>
        <fullName evidence="6">Manganese/zinc/iron transport system ATP-binding protein</fullName>
    </submittedName>
</protein>
<dbReference type="PROSITE" id="PS50893">
    <property type="entry name" value="ABC_TRANSPORTER_2"/>
    <property type="match status" value="1"/>
</dbReference>
<dbReference type="GO" id="GO:0005524">
    <property type="term" value="F:ATP binding"/>
    <property type="evidence" value="ECO:0007669"/>
    <property type="project" value="UniProtKB-KW"/>
</dbReference>
<evidence type="ECO:0000256" key="4">
    <source>
        <dbReference type="ARBA" id="ARBA00022840"/>
    </source>
</evidence>
<dbReference type="EMBL" id="FOXW01000009">
    <property type="protein sequence ID" value="SFQ45201.1"/>
    <property type="molecule type" value="Genomic_DNA"/>
</dbReference>
<dbReference type="SUPFAM" id="SSF52540">
    <property type="entry name" value="P-loop containing nucleoside triphosphate hydrolases"/>
    <property type="match status" value="1"/>
</dbReference>
<keyword evidence="3" id="KW-0547">Nucleotide-binding</keyword>
<dbReference type="PANTHER" id="PTHR42734:SF5">
    <property type="entry name" value="IRON TRANSPORT SYSTEM ATP-BINDING PROTEIN HI_0361-RELATED"/>
    <property type="match status" value="1"/>
</dbReference>
<dbReference type="OrthoDB" id="9806726at2"/>
<keyword evidence="2" id="KW-0813">Transport</keyword>
<dbReference type="RefSeq" id="WP_092481128.1">
    <property type="nucleotide sequence ID" value="NZ_FOXW01000009.1"/>
</dbReference>
<evidence type="ECO:0000313" key="7">
    <source>
        <dbReference type="Proteomes" id="UP000199136"/>
    </source>
</evidence>
<dbReference type="FunFam" id="3.40.50.300:FF:000134">
    <property type="entry name" value="Iron-enterobactin ABC transporter ATP-binding protein"/>
    <property type="match status" value="1"/>
</dbReference>
<dbReference type="Proteomes" id="UP000199136">
    <property type="component" value="Unassembled WGS sequence"/>
</dbReference>
<dbReference type="SMART" id="SM00382">
    <property type="entry name" value="AAA"/>
    <property type="match status" value="1"/>
</dbReference>
<dbReference type="InterPro" id="IPR027417">
    <property type="entry name" value="P-loop_NTPase"/>
</dbReference>
<evidence type="ECO:0000256" key="3">
    <source>
        <dbReference type="ARBA" id="ARBA00022741"/>
    </source>
</evidence>
<dbReference type="AlphaFoldDB" id="A0A1I5YLV2"/>
<dbReference type="GO" id="GO:0016887">
    <property type="term" value="F:ATP hydrolysis activity"/>
    <property type="evidence" value="ECO:0007669"/>
    <property type="project" value="InterPro"/>
</dbReference>
<evidence type="ECO:0000259" key="5">
    <source>
        <dbReference type="PROSITE" id="PS50893"/>
    </source>
</evidence>
<name>A0A1I5YLV2_9LACT</name>
<dbReference type="Pfam" id="PF00005">
    <property type="entry name" value="ABC_tran"/>
    <property type="match status" value="1"/>
</dbReference>
<dbReference type="PROSITE" id="PS00211">
    <property type="entry name" value="ABC_TRANSPORTER_1"/>
    <property type="match status" value="1"/>
</dbReference>
<gene>
    <name evidence="6" type="ORF">SAMN04488506_2121</name>
</gene>
<sequence length="252" mass="28164">MNQTAIHIEQLTVAYQAVPVLWQVGLNIQKGKRTAIIGPNGAGKSTLIKSILGLMTPLTGEVDFSVKDGEWSEYKSIKKSVAYVPQKSSVDWDFPTIVLDVVVMGRYGHLGWFKRPGKKDMALAEEMLVKVGMHSFKDRQISQLSGGQRQRVFLARALVQQAEIYLLDEPLAGVDMKSEKVIMELLEELSSAGKTVIVVHHDLQTVKEYFDEVVFLNREVVAAGSVATTFTEDIIEETYRKDHSVAERVDQL</sequence>
<dbReference type="PANTHER" id="PTHR42734">
    <property type="entry name" value="METAL TRANSPORT SYSTEM ATP-BINDING PROTEIN TM_0124-RELATED"/>
    <property type="match status" value="1"/>
</dbReference>
<dbReference type="InterPro" id="IPR017871">
    <property type="entry name" value="ABC_transporter-like_CS"/>
</dbReference>
<feature type="domain" description="ABC transporter" evidence="5">
    <location>
        <begin position="6"/>
        <end position="243"/>
    </location>
</feature>
<proteinExistence type="inferred from homology"/>
<dbReference type="InterPro" id="IPR050153">
    <property type="entry name" value="Metal_Ion_Import_ABC"/>
</dbReference>
<organism evidence="6 7">
    <name type="scientific">Desemzia incerta</name>
    <dbReference type="NCBI Taxonomy" id="82801"/>
    <lineage>
        <taxon>Bacteria</taxon>
        <taxon>Bacillati</taxon>
        <taxon>Bacillota</taxon>
        <taxon>Bacilli</taxon>
        <taxon>Lactobacillales</taxon>
        <taxon>Carnobacteriaceae</taxon>
        <taxon>Desemzia</taxon>
    </lineage>
</organism>
<keyword evidence="7" id="KW-1185">Reference proteome</keyword>
<dbReference type="InterPro" id="IPR003439">
    <property type="entry name" value="ABC_transporter-like_ATP-bd"/>
</dbReference>
<evidence type="ECO:0000256" key="1">
    <source>
        <dbReference type="ARBA" id="ARBA00005417"/>
    </source>
</evidence>